<dbReference type="Proteomes" id="UP000029736">
    <property type="component" value="Unassembled WGS sequence"/>
</dbReference>
<dbReference type="PROSITE" id="PS51257">
    <property type="entry name" value="PROKAR_LIPOPROTEIN"/>
    <property type="match status" value="1"/>
</dbReference>
<evidence type="ECO:0008006" key="3">
    <source>
        <dbReference type="Google" id="ProtNLM"/>
    </source>
</evidence>
<protein>
    <recommendedName>
        <fullName evidence="3">DUF4348 domain-containing protein</fullName>
    </recommendedName>
</protein>
<sequence>MNRFLLLVLLAIGSISCGTDQSADTSTGKEGQARPYQEFAAFYDRFHQDSAFQMERILFPLPGLPREADSALIASGLYRWTPDTWTLQHPLNLESSNFKRELIPVSKDLIIEKLVQPEYNLQIERRFSRLEDGWYLIYYAGLNNIPRPR</sequence>
<evidence type="ECO:0000313" key="1">
    <source>
        <dbReference type="EMBL" id="KGE86183.1"/>
    </source>
</evidence>
<dbReference type="RefSeq" id="WP_044226298.1">
    <property type="nucleotide sequence ID" value="NZ_JBKAGJ010000002.1"/>
</dbReference>
<comment type="caution">
    <text evidence="1">The sequence shown here is derived from an EMBL/GenBank/DDBJ whole genome shotgun (WGS) entry which is preliminary data.</text>
</comment>
<dbReference type="OrthoDB" id="1043604at2"/>
<accession>A0A098S2Z9</accession>
<dbReference type="Gene3D" id="3.10.450.410">
    <property type="match status" value="1"/>
</dbReference>
<reference evidence="1 2" key="1">
    <citation type="journal article" date="2014" name="Int. J. Syst. Evol. Microbiol.">
        <title>Phaeodactylibacter xiamenensis gen. nov., sp. nov., a member of the family Saprospiraceae isolated from the marine alga Phaeodactylum tricornutum.</title>
        <authorList>
            <person name="Chen Z.Jr."/>
            <person name="Lei X."/>
            <person name="Lai Q."/>
            <person name="Li Y."/>
            <person name="Zhang B."/>
            <person name="Zhang J."/>
            <person name="Zhang H."/>
            <person name="Yang L."/>
            <person name="Zheng W."/>
            <person name="Tian Y."/>
            <person name="Yu Z."/>
            <person name="Xu H.Jr."/>
            <person name="Zheng T."/>
        </authorList>
    </citation>
    <scope>NUCLEOTIDE SEQUENCE [LARGE SCALE GENOMIC DNA]</scope>
    <source>
        <strain evidence="1 2">KD52</strain>
    </source>
</reference>
<name>A0A098S2Z9_9BACT</name>
<dbReference type="AlphaFoldDB" id="A0A098S2Z9"/>
<keyword evidence="2" id="KW-1185">Reference proteome</keyword>
<proteinExistence type="predicted"/>
<organism evidence="1 2">
    <name type="scientific">Phaeodactylibacter xiamenensis</name>
    <dbReference type="NCBI Taxonomy" id="1524460"/>
    <lineage>
        <taxon>Bacteria</taxon>
        <taxon>Pseudomonadati</taxon>
        <taxon>Bacteroidota</taxon>
        <taxon>Saprospiria</taxon>
        <taxon>Saprospirales</taxon>
        <taxon>Haliscomenobacteraceae</taxon>
        <taxon>Phaeodactylibacter</taxon>
    </lineage>
</organism>
<dbReference type="EMBL" id="JPOS01000082">
    <property type="protein sequence ID" value="KGE86183.1"/>
    <property type="molecule type" value="Genomic_DNA"/>
</dbReference>
<gene>
    <name evidence="1" type="ORF">IX84_23970</name>
</gene>
<evidence type="ECO:0000313" key="2">
    <source>
        <dbReference type="Proteomes" id="UP000029736"/>
    </source>
</evidence>